<dbReference type="AlphaFoldDB" id="A0A364XX12"/>
<dbReference type="InterPro" id="IPR001387">
    <property type="entry name" value="Cro/C1-type_HTH"/>
</dbReference>
<dbReference type="GO" id="GO:0003677">
    <property type="term" value="F:DNA binding"/>
    <property type="evidence" value="ECO:0007669"/>
    <property type="project" value="InterPro"/>
</dbReference>
<name>A0A364XX12_9BACT</name>
<keyword evidence="2" id="KW-1185">Reference proteome</keyword>
<evidence type="ECO:0000313" key="2">
    <source>
        <dbReference type="Proteomes" id="UP000251889"/>
    </source>
</evidence>
<evidence type="ECO:0008006" key="3">
    <source>
        <dbReference type="Google" id="ProtNLM"/>
    </source>
</evidence>
<dbReference type="Gene3D" id="1.10.260.40">
    <property type="entry name" value="lambda repressor-like DNA-binding domains"/>
    <property type="match status" value="1"/>
</dbReference>
<dbReference type="EMBL" id="QMFY01000014">
    <property type="protein sequence ID" value="RAV98920.1"/>
    <property type="molecule type" value="Genomic_DNA"/>
</dbReference>
<dbReference type="SUPFAM" id="SSF47413">
    <property type="entry name" value="lambda repressor-like DNA-binding domains"/>
    <property type="match status" value="1"/>
</dbReference>
<comment type="caution">
    <text evidence="1">The sequence shown here is derived from an EMBL/GenBank/DDBJ whole genome shotgun (WGS) entry which is preliminary data.</text>
</comment>
<proteinExistence type="predicted"/>
<dbReference type="Proteomes" id="UP000251889">
    <property type="component" value="Unassembled WGS sequence"/>
</dbReference>
<organism evidence="1 2">
    <name type="scientific">Pseudochryseolinea flava</name>
    <dbReference type="NCBI Taxonomy" id="2059302"/>
    <lineage>
        <taxon>Bacteria</taxon>
        <taxon>Pseudomonadati</taxon>
        <taxon>Bacteroidota</taxon>
        <taxon>Cytophagia</taxon>
        <taxon>Cytophagales</taxon>
        <taxon>Fulvivirgaceae</taxon>
        <taxon>Pseudochryseolinea</taxon>
    </lineage>
</organism>
<accession>A0A364XX12</accession>
<evidence type="ECO:0000313" key="1">
    <source>
        <dbReference type="EMBL" id="RAV98920.1"/>
    </source>
</evidence>
<gene>
    <name evidence="1" type="ORF">DQQ10_21720</name>
</gene>
<reference evidence="1 2" key="1">
    <citation type="submission" date="2018-06" db="EMBL/GenBank/DDBJ databases">
        <title>Chryseolinea flavus sp. nov., a member of the phylum Bacteroidetes isolated from soil.</title>
        <authorList>
            <person name="Li Y."/>
            <person name="Wang J."/>
        </authorList>
    </citation>
    <scope>NUCLEOTIDE SEQUENCE [LARGE SCALE GENOMIC DNA]</scope>
    <source>
        <strain evidence="1 2">SDU1-6</strain>
    </source>
</reference>
<dbReference type="InterPro" id="IPR010982">
    <property type="entry name" value="Lambda_DNA-bd_dom_sf"/>
</dbReference>
<dbReference type="CDD" id="cd00093">
    <property type="entry name" value="HTH_XRE"/>
    <property type="match status" value="1"/>
</dbReference>
<protein>
    <recommendedName>
        <fullName evidence="3">HTH cro/C1-type domain-containing protein</fullName>
    </recommendedName>
</protein>
<sequence length="169" mass="19722">MTEQQTLIEALFAIQKFERTRESMSEFTGMSLAFGPEKLAVCLGIHSDYFSFFFVRHTVCLSRLKISLAMKRSTDNDSSFVEILEMIGENLRHFRKEKGFRSHADFAAKYKLPSIHYWRMEKGRTNMTLKSLHRVLSIHSLTLGDLFSKRMARAHQISDVASRRKRRGR</sequence>